<proteinExistence type="predicted"/>
<gene>
    <name evidence="2" type="ORF">BLNAU_1028</name>
</gene>
<organism evidence="2 3">
    <name type="scientific">Blattamonas nauphoetae</name>
    <dbReference type="NCBI Taxonomy" id="2049346"/>
    <lineage>
        <taxon>Eukaryota</taxon>
        <taxon>Metamonada</taxon>
        <taxon>Preaxostyla</taxon>
        <taxon>Oxymonadida</taxon>
        <taxon>Blattamonas</taxon>
    </lineage>
</organism>
<evidence type="ECO:0000313" key="2">
    <source>
        <dbReference type="EMBL" id="KAK2963951.1"/>
    </source>
</evidence>
<sequence>MRRAATECPDLKWSVALLGRQMFMFGRRVSEGLRSTGGTNPALALSSLAVDWVTPCPVRLIIAHSPTMLLNGVERWNFTLILPSASPSPPTPSHSPLPLPHHPHSPTPLCLSLTTRTLPLPSASPLTTHTRNPRTHKATLTFCRGQLDKCPSAKQSQRAGMDRDERKKEEAVSSRCLPAASDSGHTPH</sequence>
<reference evidence="2 3" key="1">
    <citation type="journal article" date="2022" name="bioRxiv">
        <title>Genomics of Preaxostyla Flagellates Illuminates Evolutionary Transitions and the Path Towards Mitochondrial Loss.</title>
        <authorList>
            <person name="Novak L.V.F."/>
            <person name="Treitli S.C."/>
            <person name="Pyrih J."/>
            <person name="Halakuc P."/>
            <person name="Pipaliya S.V."/>
            <person name="Vacek V."/>
            <person name="Brzon O."/>
            <person name="Soukal P."/>
            <person name="Eme L."/>
            <person name="Dacks J.B."/>
            <person name="Karnkowska A."/>
            <person name="Elias M."/>
            <person name="Hampl V."/>
        </authorList>
    </citation>
    <scope>NUCLEOTIDE SEQUENCE [LARGE SCALE GENOMIC DNA]</scope>
    <source>
        <strain evidence="2">NAU3</strain>
        <tissue evidence="2">Gut</tissue>
    </source>
</reference>
<keyword evidence="3" id="KW-1185">Reference proteome</keyword>
<evidence type="ECO:0000256" key="1">
    <source>
        <dbReference type="SAM" id="MobiDB-lite"/>
    </source>
</evidence>
<protein>
    <submittedName>
        <fullName evidence="2">Uncharacterized protein</fullName>
    </submittedName>
</protein>
<comment type="caution">
    <text evidence="2">The sequence shown here is derived from an EMBL/GenBank/DDBJ whole genome shotgun (WGS) entry which is preliminary data.</text>
</comment>
<accession>A0ABQ9YJY0</accession>
<feature type="region of interest" description="Disordered" evidence="1">
    <location>
        <begin position="151"/>
        <end position="188"/>
    </location>
</feature>
<dbReference type="Proteomes" id="UP001281761">
    <property type="component" value="Unassembled WGS sequence"/>
</dbReference>
<name>A0ABQ9YJY0_9EUKA</name>
<feature type="compositionally biased region" description="Basic and acidic residues" evidence="1">
    <location>
        <begin position="160"/>
        <end position="172"/>
    </location>
</feature>
<dbReference type="EMBL" id="JARBJD010000004">
    <property type="protein sequence ID" value="KAK2963951.1"/>
    <property type="molecule type" value="Genomic_DNA"/>
</dbReference>
<evidence type="ECO:0000313" key="3">
    <source>
        <dbReference type="Proteomes" id="UP001281761"/>
    </source>
</evidence>